<protein>
    <recommendedName>
        <fullName evidence="1">Lipoxygenase domain-containing protein</fullName>
    </recommendedName>
</protein>
<dbReference type="GO" id="GO:0016702">
    <property type="term" value="F:oxidoreductase activity, acting on single donors with incorporation of molecular oxygen, incorporation of two atoms of oxygen"/>
    <property type="evidence" value="ECO:0007669"/>
    <property type="project" value="InterPro"/>
</dbReference>
<dbReference type="InterPro" id="IPR013819">
    <property type="entry name" value="LipOase_C"/>
</dbReference>
<dbReference type="EMBL" id="KZ293492">
    <property type="protein sequence ID" value="PBK60114.1"/>
    <property type="molecule type" value="Genomic_DNA"/>
</dbReference>
<dbReference type="GO" id="GO:0046872">
    <property type="term" value="F:metal ion binding"/>
    <property type="evidence" value="ECO:0007669"/>
    <property type="project" value="InterPro"/>
</dbReference>
<evidence type="ECO:0000313" key="3">
    <source>
        <dbReference type="Proteomes" id="UP000218334"/>
    </source>
</evidence>
<evidence type="ECO:0000259" key="1">
    <source>
        <dbReference type="PROSITE" id="PS51393"/>
    </source>
</evidence>
<gene>
    <name evidence="2" type="ORF">ARMSODRAFT_1026896</name>
</gene>
<dbReference type="Proteomes" id="UP000218334">
    <property type="component" value="Unassembled WGS sequence"/>
</dbReference>
<name>A0A2H3ATR3_9AGAR</name>
<accession>A0A2H3ATR3</accession>
<sequence length="49" mass="5814">MAPQQVVSKADGYHTVSWIWMMEGAFDKANKKEMERVYVEWLKSHAWVN</sequence>
<dbReference type="AlphaFoldDB" id="A0A2H3ATR3"/>
<dbReference type="PROSITE" id="PS51393">
    <property type="entry name" value="LIPOXYGENASE_3"/>
    <property type="match status" value="1"/>
</dbReference>
<reference evidence="3" key="1">
    <citation type="journal article" date="2017" name="Nat. Ecol. Evol.">
        <title>Genome expansion and lineage-specific genetic innovations in the forest pathogenic fungi Armillaria.</title>
        <authorList>
            <person name="Sipos G."/>
            <person name="Prasanna A.N."/>
            <person name="Walter M.C."/>
            <person name="O'Connor E."/>
            <person name="Balint B."/>
            <person name="Krizsan K."/>
            <person name="Kiss B."/>
            <person name="Hess J."/>
            <person name="Varga T."/>
            <person name="Slot J."/>
            <person name="Riley R."/>
            <person name="Boka B."/>
            <person name="Rigling D."/>
            <person name="Barry K."/>
            <person name="Lee J."/>
            <person name="Mihaltcheva S."/>
            <person name="LaButti K."/>
            <person name="Lipzen A."/>
            <person name="Waldron R."/>
            <person name="Moloney N.M."/>
            <person name="Sperisen C."/>
            <person name="Kredics L."/>
            <person name="Vagvoelgyi C."/>
            <person name="Patrignani A."/>
            <person name="Fitzpatrick D."/>
            <person name="Nagy I."/>
            <person name="Doyle S."/>
            <person name="Anderson J.B."/>
            <person name="Grigoriev I.V."/>
            <person name="Gueldener U."/>
            <person name="Muensterkoetter M."/>
            <person name="Nagy L.G."/>
        </authorList>
    </citation>
    <scope>NUCLEOTIDE SEQUENCE [LARGE SCALE GENOMIC DNA]</scope>
    <source>
        <strain evidence="3">28-4</strain>
    </source>
</reference>
<keyword evidence="3" id="KW-1185">Reference proteome</keyword>
<proteinExistence type="predicted"/>
<evidence type="ECO:0000313" key="2">
    <source>
        <dbReference type="EMBL" id="PBK60114.1"/>
    </source>
</evidence>
<organism evidence="2 3">
    <name type="scientific">Armillaria solidipes</name>
    <dbReference type="NCBI Taxonomy" id="1076256"/>
    <lineage>
        <taxon>Eukaryota</taxon>
        <taxon>Fungi</taxon>
        <taxon>Dikarya</taxon>
        <taxon>Basidiomycota</taxon>
        <taxon>Agaricomycotina</taxon>
        <taxon>Agaricomycetes</taxon>
        <taxon>Agaricomycetidae</taxon>
        <taxon>Agaricales</taxon>
        <taxon>Marasmiineae</taxon>
        <taxon>Physalacriaceae</taxon>
        <taxon>Armillaria</taxon>
    </lineage>
</organism>
<feature type="domain" description="Lipoxygenase" evidence="1">
    <location>
        <begin position="1"/>
        <end position="49"/>
    </location>
</feature>